<proteinExistence type="predicted"/>
<dbReference type="Gene3D" id="3.30.200.20">
    <property type="entry name" value="Phosphorylase Kinase, domain 1"/>
    <property type="match status" value="1"/>
</dbReference>
<evidence type="ECO:0000256" key="5">
    <source>
        <dbReference type="ARBA" id="ARBA00022777"/>
    </source>
</evidence>
<feature type="domain" description="Protein kinase" evidence="9">
    <location>
        <begin position="139"/>
        <end position="431"/>
    </location>
</feature>
<evidence type="ECO:0000259" key="10">
    <source>
        <dbReference type="PROSITE" id="PS51285"/>
    </source>
</evidence>
<dbReference type="GO" id="GO:0016301">
    <property type="term" value="F:kinase activity"/>
    <property type="evidence" value="ECO:0007669"/>
    <property type="project" value="UniProtKB-KW"/>
</dbReference>
<dbReference type="InterPro" id="IPR000961">
    <property type="entry name" value="AGC-kinase_C"/>
</dbReference>
<keyword evidence="3" id="KW-0808">Transferase</keyword>
<feature type="region of interest" description="Disordered" evidence="8">
    <location>
        <begin position="31"/>
        <end position="63"/>
    </location>
</feature>
<keyword evidence="2" id="KW-0597">Phosphoprotein</keyword>
<protein>
    <submittedName>
        <fullName evidence="11">Protein serine/threonine kinase</fullName>
    </submittedName>
</protein>
<sequence>MAPAKDADLEPENWVMPEVLKPDEKELMETITRSARRNTYDNAKKETKGKRMSAREEGDAAAAEAEKIAADAARRRKKKGGCCGGGADDVVARKKFAKPGDLPGASRGGGGDDGGGDDERVFGAEDDAVLKDPSGGASYKIKKVIGEGGFSRVLLVEALGGHAKAGLFAAKIIPKSHLKLAGDSFIKATMLERDLLAGIAHPFVLGLYHSFQEKDRLVMVVDFCQGGSVHYHVNIAVKATGRGLDEKRSKFYVAEIALGLSQLHLFGIVHRDLKLENVLVKRSGHIAICDFGTSKTLKRTATDGAPDRSSMGDDTPGRRDAGRQPFTRSIIGTPAYMAPEMLLEQPYNYSVDWWALGVAFFTMLRAKLPFDGGRNHEEEKMLWRIVKSRPRYDASWSPDTRAALQYLLQKLPKTRVTSLDQLKQLDLYAGFDWAAVETERARPPFVPALKSKDDMAYVPVKYANAPLPSRADTPYKKGDSMRKLFRDFSHRGAFAKAPSAPF</sequence>
<organism evidence="11 12">
    <name type="scientific">Aureococcus anophagefferens</name>
    <name type="common">Harmful bloom alga</name>
    <dbReference type="NCBI Taxonomy" id="44056"/>
    <lineage>
        <taxon>Eukaryota</taxon>
        <taxon>Sar</taxon>
        <taxon>Stramenopiles</taxon>
        <taxon>Ochrophyta</taxon>
        <taxon>Pelagophyceae</taxon>
        <taxon>Pelagomonadales</taxon>
        <taxon>Pelagomonadaceae</taxon>
        <taxon>Aureococcus</taxon>
    </lineage>
</organism>
<evidence type="ECO:0000313" key="12">
    <source>
        <dbReference type="Proteomes" id="UP001363151"/>
    </source>
</evidence>
<evidence type="ECO:0000256" key="7">
    <source>
        <dbReference type="PROSITE-ProRule" id="PRU10141"/>
    </source>
</evidence>
<keyword evidence="6 7" id="KW-0067">ATP-binding</keyword>
<feature type="region of interest" description="Disordered" evidence="8">
    <location>
        <begin position="299"/>
        <end position="325"/>
    </location>
</feature>
<dbReference type="InterPro" id="IPR017441">
    <property type="entry name" value="Protein_kinase_ATP_BS"/>
</dbReference>
<dbReference type="PROSITE" id="PS50011">
    <property type="entry name" value="PROTEIN_KINASE_DOM"/>
    <property type="match status" value="1"/>
</dbReference>
<accession>A0ABR1G111</accession>
<evidence type="ECO:0000313" key="11">
    <source>
        <dbReference type="EMBL" id="KAK7242239.1"/>
    </source>
</evidence>
<reference evidence="11 12" key="1">
    <citation type="submission" date="2024-03" db="EMBL/GenBank/DDBJ databases">
        <title>Aureococcus anophagefferens CCMP1851 and Kratosvirus quantuckense: Draft genome of a second virus-susceptible host strain in the model system.</title>
        <authorList>
            <person name="Chase E."/>
            <person name="Truchon A.R."/>
            <person name="Schepens W."/>
            <person name="Wilhelm S.W."/>
        </authorList>
    </citation>
    <scope>NUCLEOTIDE SEQUENCE [LARGE SCALE GENOMIC DNA]</scope>
    <source>
        <strain evidence="11 12">CCMP1851</strain>
    </source>
</reference>
<feature type="compositionally biased region" description="Basic and acidic residues" evidence="8">
    <location>
        <begin position="53"/>
        <end position="63"/>
    </location>
</feature>
<dbReference type="InterPro" id="IPR045270">
    <property type="entry name" value="STKc_AGC"/>
</dbReference>
<dbReference type="InterPro" id="IPR011009">
    <property type="entry name" value="Kinase-like_dom_sf"/>
</dbReference>
<evidence type="ECO:0000256" key="6">
    <source>
        <dbReference type="ARBA" id="ARBA00022840"/>
    </source>
</evidence>
<dbReference type="Proteomes" id="UP001363151">
    <property type="component" value="Unassembled WGS sequence"/>
</dbReference>
<evidence type="ECO:0000259" key="9">
    <source>
        <dbReference type="PROSITE" id="PS50011"/>
    </source>
</evidence>
<dbReference type="EMBL" id="JBBJCI010000146">
    <property type="protein sequence ID" value="KAK7242239.1"/>
    <property type="molecule type" value="Genomic_DNA"/>
</dbReference>
<dbReference type="Gene3D" id="1.10.510.10">
    <property type="entry name" value="Transferase(Phosphotransferase) domain 1"/>
    <property type="match status" value="1"/>
</dbReference>
<dbReference type="SUPFAM" id="SSF56112">
    <property type="entry name" value="Protein kinase-like (PK-like)"/>
    <property type="match status" value="1"/>
</dbReference>
<keyword evidence="1" id="KW-0723">Serine/threonine-protein kinase</keyword>
<dbReference type="PROSITE" id="PS00107">
    <property type="entry name" value="PROTEIN_KINASE_ATP"/>
    <property type="match status" value="1"/>
</dbReference>
<evidence type="ECO:0000256" key="2">
    <source>
        <dbReference type="ARBA" id="ARBA00022553"/>
    </source>
</evidence>
<comment type="caution">
    <text evidence="11">The sequence shown here is derived from an EMBL/GenBank/DDBJ whole genome shotgun (WGS) entry which is preliminary data.</text>
</comment>
<dbReference type="CDD" id="cd05123">
    <property type="entry name" value="STKc_AGC"/>
    <property type="match status" value="1"/>
</dbReference>
<evidence type="ECO:0000256" key="3">
    <source>
        <dbReference type="ARBA" id="ARBA00022679"/>
    </source>
</evidence>
<evidence type="ECO:0000256" key="8">
    <source>
        <dbReference type="SAM" id="MobiDB-lite"/>
    </source>
</evidence>
<name>A0ABR1G111_AURAN</name>
<keyword evidence="12" id="KW-1185">Reference proteome</keyword>
<dbReference type="PANTHER" id="PTHR24351">
    <property type="entry name" value="RIBOSOMAL PROTEIN S6 KINASE"/>
    <property type="match status" value="1"/>
</dbReference>
<evidence type="ECO:0000256" key="4">
    <source>
        <dbReference type="ARBA" id="ARBA00022741"/>
    </source>
</evidence>
<feature type="region of interest" description="Disordered" evidence="8">
    <location>
        <begin position="96"/>
        <end position="118"/>
    </location>
</feature>
<feature type="binding site" evidence="7">
    <location>
        <position position="171"/>
    </location>
    <ligand>
        <name>ATP</name>
        <dbReference type="ChEBI" id="CHEBI:30616"/>
    </ligand>
</feature>
<keyword evidence="5 11" id="KW-0418">Kinase</keyword>
<dbReference type="PROSITE" id="PS51285">
    <property type="entry name" value="AGC_KINASE_CTER"/>
    <property type="match status" value="1"/>
</dbReference>
<dbReference type="Pfam" id="PF00069">
    <property type="entry name" value="Pkinase"/>
    <property type="match status" value="1"/>
</dbReference>
<gene>
    <name evidence="11" type="ORF">SO694_00013368</name>
</gene>
<keyword evidence="4 7" id="KW-0547">Nucleotide-binding</keyword>
<dbReference type="PROSITE" id="PS00108">
    <property type="entry name" value="PROTEIN_KINASE_ST"/>
    <property type="match status" value="1"/>
</dbReference>
<dbReference type="InterPro" id="IPR000719">
    <property type="entry name" value="Prot_kinase_dom"/>
</dbReference>
<dbReference type="InterPro" id="IPR008271">
    <property type="entry name" value="Ser/Thr_kinase_AS"/>
</dbReference>
<evidence type="ECO:0000256" key="1">
    <source>
        <dbReference type="ARBA" id="ARBA00022527"/>
    </source>
</evidence>
<dbReference type="SMART" id="SM00220">
    <property type="entry name" value="S_TKc"/>
    <property type="match status" value="1"/>
</dbReference>
<feature type="domain" description="AGC-kinase C-terminal" evidence="10">
    <location>
        <begin position="429"/>
        <end position="500"/>
    </location>
</feature>